<keyword evidence="2" id="KW-0812">Transmembrane</keyword>
<name>A0A9P8T5R8_9ASCO</name>
<feature type="transmembrane region" description="Helical" evidence="2">
    <location>
        <begin position="378"/>
        <end position="398"/>
    </location>
</feature>
<dbReference type="PANTHER" id="PTHR23524:SF1">
    <property type="entry name" value="MRH DOMAIN-CONTAINING PROTEIN-RELATED"/>
    <property type="match status" value="1"/>
</dbReference>
<keyword evidence="2" id="KW-1133">Transmembrane helix</keyword>
<feature type="transmembrane region" description="Helical" evidence="2">
    <location>
        <begin position="323"/>
        <end position="341"/>
    </location>
</feature>
<proteinExistence type="predicted"/>
<reference evidence="4" key="1">
    <citation type="journal article" date="2021" name="Open Biol.">
        <title>Shared evolutionary footprints suggest mitochondrial oxidative damage underlies multiple complex I losses in fungi.</title>
        <authorList>
            <person name="Schikora-Tamarit M.A."/>
            <person name="Marcet-Houben M."/>
            <person name="Nosek J."/>
            <person name="Gabaldon T."/>
        </authorList>
    </citation>
    <scope>NUCLEOTIDE SEQUENCE</scope>
    <source>
        <strain evidence="4">CBS6341</strain>
    </source>
</reference>
<dbReference type="EMBL" id="JAEUBF010001392">
    <property type="protein sequence ID" value="KAH3667066.1"/>
    <property type="molecule type" value="Genomic_DNA"/>
</dbReference>
<protein>
    <recommendedName>
        <fullName evidence="3">Major facilitator superfamily (MFS) profile domain-containing protein</fullName>
    </recommendedName>
</protein>
<dbReference type="GO" id="GO:0022857">
    <property type="term" value="F:transmembrane transporter activity"/>
    <property type="evidence" value="ECO:0007669"/>
    <property type="project" value="InterPro"/>
</dbReference>
<feature type="transmembrane region" description="Helical" evidence="2">
    <location>
        <begin position="70"/>
        <end position="91"/>
    </location>
</feature>
<feature type="domain" description="Major facilitator superfamily (MFS) profile" evidence="3">
    <location>
        <begin position="1"/>
        <end position="435"/>
    </location>
</feature>
<dbReference type="SUPFAM" id="SSF103473">
    <property type="entry name" value="MFS general substrate transporter"/>
    <property type="match status" value="1"/>
</dbReference>
<gene>
    <name evidence="4" type="ORF">WICMUC_005413</name>
</gene>
<evidence type="ECO:0000256" key="2">
    <source>
        <dbReference type="SAM" id="Phobius"/>
    </source>
</evidence>
<keyword evidence="2" id="KW-0472">Membrane</keyword>
<accession>A0A9P8T5R8</accession>
<dbReference type="PROSITE" id="PS50850">
    <property type="entry name" value="MFS"/>
    <property type="match status" value="1"/>
</dbReference>
<evidence type="ECO:0000313" key="5">
    <source>
        <dbReference type="Proteomes" id="UP000769528"/>
    </source>
</evidence>
<feature type="transmembrane region" description="Helical" evidence="2">
    <location>
        <begin position="41"/>
        <end position="58"/>
    </location>
</feature>
<sequence length="436" mass="47511">MDDFSYTRLGDYIGTLGSYDEILAIVLCPLLGALSDKIGPKYISIFGVFIMGISFFLYTTAKNVYPDLLFFRLLFAIGASASASMMTALLAEISSSGFKLESFFNLKTINYTSINESDLESDYILKIKPNGKLTSVIGISSGLGAIFAVSVYLPLPIKFEKRGESSLEALIHSYFIVGIVALFTSLILAFTLYSKKTSKLSIDSNLISSNEIIDSEKNYIELLKLGFQEGIKDHRISLAYLGAFVARSMTVANTVFIPLWIYNYFLETGKCSIPQNGSSDLIKDSCRDAYINAAILVGIINTIALIMAPLIGVLTDRLGNKKSIKLVSFLGSIGSIGFALIEDPTRPLTFFFGIFIGTAQIGLIITSMSLATDKDRRYNGAISGVYGLFGGLGILIISKLGGYLSDFWQGSVFFILGLFNVVLLGFSHLVDAETQK</sequence>
<dbReference type="GO" id="GO:0016020">
    <property type="term" value="C:membrane"/>
    <property type="evidence" value="ECO:0007669"/>
    <property type="project" value="UniProtKB-SubCell"/>
</dbReference>
<feature type="transmembrane region" description="Helical" evidence="2">
    <location>
        <begin position="173"/>
        <end position="193"/>
    </location>
</feature>
<dbReference type="Gene3D" id="1.20.1250.20">
    <property type="entry name" value="MFS general substrate transporter like domains"/>
    <property type="match status" value="2"/>
</dbReference>
<evidence type="ECO:0000259" key="3">
    <source>
        <dbReference type="PROSITE" id="PS50850"/>
    </source>
</evidence>
<feature type="transmembrane region" description="Helical" evidence="2">
    <location>
        <begin position="410"/>
        <end position="430"/>
    </location>
</feature>
<evidence type="ECO:0000256" key="1">
    <source>
        <dbReference type="ARBA" id="ARBA00004141"/>
    </source>
</evidence>
<comment type="subcellular location">
    <subcellularLocation>
        <location evidence="1">Membrane</location>
        <topology evidence="1">Multi-pass membrane protein</topology>
    </subcellularLocation>
</comment>
<feature type="transmembrane region" description="Helical" evidence="2">
    <location>
        <begin position="12"/>
        <end position="34"/>
    </location>
</feature>
<dbReference type="Pfam" id="PF07690">
    <property type="entry name" value="MFS_1"/>
    <property type="match status" value="2"/>
</dbReference>
<keyword evidence="5" id="KW-1185">Reference proteome</keyword>
<feature type="transmembrane region" description="Helical" evidence="2">
    <location>
        <begin position="289"/>
        <end position="311"/>
    </location>
</feature>
<feature type="transmembrane region" description="Helical" evidence="2">
    <location>
        <begin position="133"/>
        <end position="153"/>
    </location>
</feature>
<feature type="transmembrane region" description="Helical" evidence="2">
    <location>
        <begin position="347"/>
        <end position="366"/>
    </location>
</feature>
<dbReference type="OrthoDB" id="18110at2759"/>
<dbReference type="InterPro" id="IPR036259">
    <property type="entry name" value="MFS_trans_sf"/>
</dbReference>
<dbReference type="AlphaFoldDB" id="A0A9P8T5R8"/>
<dbReference type="InterPro" id="IPR011701">
    <property type="entry name" value="MFS"/>
</dbReference>
<organism evidence="4 5">
    <name type="scientific">Wickerhamomyces mucosus</name>
    <dbReference type="NCBI Taxonomy" id="1378264"/>
    <lineage>
        <taxon>Eukaryota</taxon>
        <taxon>Fungi</taxon>
        <taxon>Dikarya</taxon>
        <taxon>Ascomycota</taxon>
        <taxon>Saccharomycotina</taxon>
        <taxon>Saccharomycetes</taxon>
        <taxon>Phaffomycetales</taxon>
        <taxon>Wickerhamomycetaceae</taxon>
        <taxon>Wickerhamomyces</taxon>
    </lineage>
</organism>
<dbReference type="Proteomes" id="UP000769528">
    <property type="component" value="Unassembled WGS sequence"/>
</dbReference>
<dbReference type="PANTHER" id="PTHR23524">
    <property type="entry name" value="TRANSPORTER, PUTATIVE (AFU_ORTHOLOGUE AFUA_8G04850)-RELATED"/>
    <property type="match status" value="1"/>
</dbReference>
<dbReference type="InterPro" id="IPR020846">
    <property type="entry name" value="MFS_dom"/>
</dbReference>
<evidence type="ECO:0000313" key="4">
    <source>
        <dbReference type="EMBL" id="KAH3667066.1"/>
    </source>
</evidence>
<comment type="caution">
    <text evidence="4">The sequence shown here is derived from an EMBL/GenBank/DDBJ whole genome shotgun (WGS) entry which is preliminary data.</text>
</comment>
<reference evidence="4" key="2">
    <citation type="submission" date="2021-01" db="EMBL/GenBank/DDBJ databases">
        <authorList>
            <person name="Schikora-Tamarit M.A."/>
        </authorList>
    </citation>
    <scope>NUCLEOTIDE SEQUENCE</scope>
    <source>
        <strain evidence="4">CBS6341</strain>
    </source>
</reference>
<feature type="transmembrane region" description="Helical" evidence="2">
    <location>
        <begin position="238"/>
        <end position="262"/>
    </location>
</feature>